<dbReference type="OMA" id="ISKWIDL"/>
<evidence type="ECO:0000256" key="5">
    <source>
        <dbReference type="ARBA" id="ARBA00023274"/>
    </source>
</evidence>
<dbReference type="OrthoDB" id="88at2759"/>
<dbReference type="EMBL" id="JAPWDV010000003">
    <property type="protein sequence ID" value="KAJ6217931.1"/>
    <property type="molecule type" value="Genomic_DNA"/>
</dbReference>
<evidence type="ECO:0000256" key="4">
    <source>
        <dbReference type="ARBA" id="ARBA00023128"/>
    </source>
</evidence>
<keyword evidence="9" id="KW-1185">Reference proteome</keyword>
<dbReference type="Proteomes" id="UP001142055">
    <property type="component" value="Chromosome 3"/>
</dbReference>
<dbReference type="SUPFAM" id="SSF52833">
    <property type="entry name" value="Thioredoxin-like"/>
    <property type="match status" value="1"/>
</dbReference>
<dbReference type="PANTHER" id="PTHR21396">
    <property type="entry name" value="39S RIBOSOMAL PROTEIN L43"/>
    <property type="match status" value="1"/>
</dbReference>
<organism evidence="8 9">
    <name type="scientific">Blomia tropicalis</name>
    <name type="common">Mite</name>
    <dbReference type="NCBI Taxonomy" id="40697"/>
    <lineage>
        <taxon>Eukaryota</taxon>
        <taxon>Metazoa</taxon>
        <taxon>Ecdysozoa</taxon>
        <taxon>Arthropoda</taxon>
        <taxon>Chelicerata</taxon>
        <taxon>Arachnida</taxon>
        <taxon>Acari</taxon>
        <taxon>Acariformes</taxon>
        <taxon>Sarcoptiformes</taxon>
        <taxon>Astigmata</taxon>
        <taxon>Glycyphagoidea</taxon>
        <taxon>Echimyopodidae</taxon>
        <taxon>Blomia</taxon>
    </lineage>
</organism>
<name>A0A9Q0RM05_BLOTA</name>
<keyword evidence="5" id="KW-0687">Ribonucleoprotein</keyword>
<proteinExistence type="inferred from homology"/>
<dbReference type="InterPro" id="IPR036249">
    <property type="entry name" value="Thioredoxin-like_sf"/>
</dbReference>
<evidence type="ECO:0000313" key="8">
    <source>
        <dbReference type="EMBL" id="KAJ6217931.1"/>
    </source>
</evidence>
<dbReference type="GO" id="GO:0032543">
    <property type="term" value="P:mitochondrial translation"/>
    <property type="evidence" value="ECO:0007669"/>
    <property type="project" value="InterPro"/>
</dbReference>
<evidence type="ECO:0000256" key="2">
    <source>
        <dbReference type="ARBA" id="ARBA00006073"/>
    </source>
</evidence>
<dbReference type="InterPro" id="IPR039927">
    <property type="entry name" value="Ribosomal_mL43"/>
</dbReference>
<evidence type="ECO:0000256" key="3">
    <source>
        <dbReference type="ARBA" id="ARBA00022980"/>
    </source>
</evidence>
<dbReference type="AlphaFoldDB" id="A0A9Q0RM05"/>
<dbReference type="GO" id="GO:0005762">
    <property type="term" value="C:mitochondrial large ribosomal subunit"/>
    <property type="evidence" value="ECO:0007669"/>
    <property type="project" value="TreeGrafter"/>
</dbReference>
<comment type="caution">
    <text evidence="8">The sequence shown here is derived from an EMBL/GenBank/DDBJ whole genome shotgun (WGS) entry which is preliminary data.</text>
</comment>
<dbReference type="SMART" id="SM00916">
    <property type="entry name" value="L51_S25_CI-B8"/>
    <property type="match status" value="1"/>
</dbReference>
<dbReference type="PANTHER" id="PTHR21396:SF2">
    <property type="entry name" value="LARGE RIBOSOMAL SUBUNIT PROTEIN ML43"/>
    <property type="match status" value="1"/>
</dbReference>
<dbReference type="InterPro" id="IPR007741">
    <property type="entry name" value="Ribosomal_mL43/mS25/NADH_DH"/>
</dbReference>
<dbReference type="GO" id="GO:0003735">
    <property type="term" value="F:structural constituent of ribosome"/>
    <property type="evidence" value="ECO:0007669"/>
    <property type="project" value="InterPro"/>
</dbReference>
<dbReference type="Gene3D" id="3.40.30.10">
    <property type="entry name" value="Glutaredoxin"/>
    <property type="match status" value="1"/>
</dbReference>
<keyword evidence="3" id="KW-0689">Ribosomal protein</keyword>
<feature type="domain" description="Ribosomal protein/NADH dehydrogenase" evidence="7">
    <location>
        <begin position="50"/>
        <end position="123"/>
    </location>
</feature>
<evidence type="ECO:0000313" key="9">
    <source>
        <dbReference type="Proteomes" id="UP001142055"/>
    </source>
</evidence>
<evidence type="ECO:0000259" key="7">
    <source>
        <dbReference type="SMART" id="SM00916"/>
    </source>
</evidence>
<keyword evidence="4" id="KW-0496">Mitochondrion</keyword>
<comment type="subcellular location">
    <subcellularLocation>
        <location evidence="1">Mitochondrion</location>
    </subcellularLocation>
</comment>
<sequence>MKIRELIKYSLNPRIVEDASLPVGYIRNAYYNGVGRYVCQLQRLTIKFCKSSHTSSGVRDYIENGLLNFSRQNPGVAIYMKPRLHRTPVIVTEYLNGHYQWMSVRNFTKTELEMWMETLRSRSGYEISQLISNNNVLTPSVQGIWNPFLNRPTHLNGKTFPIEEQSKFIPELDSATKQLLDMIKQNNLTDMDELNKRDTQKQE</sequence>
<gene>
    <name evidence="8" type="ORF">RDWZM_009088</name>
</gene>
<protein>
    <recommendedName>
        <fullName evidence="6">Large ribosomal subunit protein mL43</fullName>
    </recommendedName>
</protein>
<evidence type="ECO:0000256" key="1">
    <source>
        <dbReference type="ARBA" id="ARBA00004173"/>
    </source>
</evidence>
<reference evidence="8" key="1">
    <citation type="submission" date="2022-12" db="EMBL/GenBank/DDBJ databases">
        <title>Genome assemblies of Blomia tropicalis.</title>
        <authorList>
            <person name="Cui Y."/>
        </authorList>
    </citation>
    <scope>NUCLEOTIDE SEQUENCE</scope>
    <source>
        <tissue evidence="8">Adult mites</tissue>
    </source>
</reference>
<accession>A0A9Q0RM05</accession>
<comment type="similarity">
    <text evidence="2">Belongs to the mitochondrion-specific ribosomal protein mL43 family.</text>
</comment>
<dbReference type="Pfam" id="PF05047">
    <property type="entry name" value="L51_S25_CI-B8"/>
    <property type="match status" value="1"/>
</dbReference>
<evidence type="ECO:0000256" key="6">
    <source>
        <dbReference type="ARBA" id="ARBA00035188"/>
    </source>
</evidence>